<keyword evidence="3" id="KW-0472">Membrane</keyword>
<dbReference type="Proteomes" id="UP000233556">
    <property type="component" value="Unassembled WGS sequence"/>
</dbReference>
<dbReference type="FunFam" id="3.40.50.720:FF:000074">
    <property type="entry name" value="Retinol dehydrogenase type 1"/>
    <property type="match status" value="1"/>
</dbReference>
<dbReference type="InterPro" id="IPR036291">
    <property type="entry name" value="NAD(P)-bd_dom_sf"/>
</dbReference>
<dbReference type="InterPro" id="IPR002347">
    <property type="entry name" value="SDR_fam"/>
</dbReference>
<dbReference type="AlphaFoldDB" id="A0A2I0UTQ3"/>
<keyword evidence="3" id="KW-1133">Transmembrane helix</keyword>
<name>A0A2I0UTQ3_LIMLA</name>
<evidence type="ECO:0000256" key="2">
    <source>
        <dbReference type="ARBA" id="ARBA00023002"/>
    </source>
</evidence>
<dbReference type="SUPFAM" id="SSF51735">
    <property type="entry name" value="NAD(P)-binding Rossmann-fold domains"/>
    <property type="match status" value="2"/>
</dbReference>
<keyword evidence="5" id="KW-1185">Reference proteome</keyword>
<dbReference type="GO" id="GO:0016491">
    <property type="term" value="F:oxidoreductase activity"/>
    <property type="evidence" value="ECO:0007669"/>
    <property type="project" value="UniProtKB-KW"/>
</dbReference>
<dbReference type="OrthoDB" id="294295at2759"/>
<dbReference type="EMBL" id="KZ505638">
    <property type="protein sequence ID" value="PKU49435.1"/>
    <property type="molecule type" value="Genomic_DNA"/>
</dbReference>
<dbReference type="Pfam" id="PF00106">
    <property type="entry name" value="adh_short"/>
    <property type="match status" value="2"/>
</dbReference>
<evidence type="ECO:0000313" key="4">
    <source>
        <dbReference type="EMBL" id="PKU49435.1"/>
    </source>
</evidence>
<reference evidence="5" key="2">
    <citation type="submission" date="2017-12" db="EMBL/GenBank/DDBJ databases">
        <title>Genome sequence of the Bar-tailed Godwit (Limosa lapponica baueri).</title>
        <authorList>
            <person name="Lima N.C.B."/>
            <person name="Parody-Merino A.M."/>
            <person name="Battley P.F."/>
            <person name="Fidler A.E."/>
            <person name="Prosdocimi F."/>
        </authorList>
    </citation>
    <scope>NUCLEOTIDE SEQUENCE [LARGE SCALE GENOMIC DNA]</scope>
</reference>
<feature type="transmembrane region" description="Helical" evidence="3">
    <location>
        <begin position="25"/>
        <end position="42"/>
    </location>
</feature>
<dbReference type="PRINTS" id="PR00081">
    <property type="entry name" value="GDHRDH"/>
</dbReference>
<evidence type="ECO:0000256" key="1">
    <source>
        <dbReference type="ARBA" id="ARBA00006484"/>
    </source>
</evidence>
<dbReference type="CDD" id="cd09805">
    <property type="entry name" value="type2_17beta_HSD-like_SDR_c"/>
    <property type="match status" value="1"/>
</dbReference>
<dbReference type="GO" id="GO:0008202">
    <property type="term" value="P:steroid metabolic process"/>
    <property type="evidence" value="ECO:0007669"/>
    <property type="project" value="TreeGrafter"/>
</dbReference>
<dbReference type="PANTHER" id="PTHR43313">
    <property type="entry name" value="SHORT-CHAIN DEHYDROGENASE/REDUCTASE FAMILY 9C"/>
    <property type="match status" value="1"/>
</dbReference>
<dbReference type="PRINTS" id="PR00080">
    <property type="entry name" value="SDRFAMILY"/>
</dbReference>
<comment type="similarity">
    <text evidence="1">Belongs to the short-chain dehydrogenases/reductases (SDR) family.</text>
</comment>
<reference evidence="5" key="1">
    <citation type="submission" date="2017-11" db="EMBL/GenBank/DDBJ databases">
        <authorList>
            <person name="Lima N.C."/>
            <person name="Parody-Merino A.M."/>
            <person name="Battley P.F."/>
            <person name="Fidler A.E."/>
            <person name="Prosdocimi F."/>
        </authorList>
    </citation>
    <scope>NUCLEOTIDE SEQUENCE [LARGE SCALE GENOMIC DNA]</scope>
</reference>
<keyword evidence="3" id="KW-0812">Transmembrane</keyword>
<evidence type="ECO:0000256" key="3">
    <source>
        <dbReference type="SAM" id="Phobius"/>
    </source>
</evidence>
<sequence length="634" mass="70191">MFVDVPVAMAKPDLGERVQKTSVKMLCYVLVFLGIASLWWHWRTRDRMKVSDLAGKYIFITGCDTGFGNMAAKIFDKKGFRVFASCLTETGAKELKAVTSKQLQTVLLDVRDSDSVKKVAARVKAEVQSEGLWGLVNNAGILGPTAPTDWLDIEHFREPIEVNLIGLINVTINMLPLIKKAKGRIVNVSSIGGRLAFSGGGYFPSKFGVEGFNDSLRRDMKAFGVKVCCIQPGLFKTALTDPAHVMKEKEIIWNKLPLDIKKQYGEEYFQKDAAKKEKLSKSCLNKDISPVIQCMEHALTSLHPRAHYVVGQDAKLFWNPLSRMPAAIQDFLLLRNRVELAASNAKLGKSLAKWLDKRGFCVIAACATEKGGQELRSCSSLLLKTVNLNLADSNSIARAVVFVTEETAGKGLFGLVSNAEGTAPVAPTDWLRIEDFHSVLDVSLLGLIEITLKLLPLLKKAEGRVVNLINAKGLMAFVGGGYSLSKWGMEAFSDTLRMEMQHFGVKVSIVEHGFLKAGVVNSDVFKRDLLRLWNRLTPEIRDSYGEKYFLEYIKAQRSSVKRLCDSDISKVIKCMEHALIATYPRTRYRAGWDAKFSWLFLSYAPSCLSDLLVCMMFPAPAASGGSVPGVLINI</sequence>
<organism evidence="4 5">
    <name type="scientific">Limosa lapponica baueri</name>
    <dbReference type="NCBI Taxonomy" id="1758121"/>
    <lineage>
        <taxon>Eukaryota</taxon>
        <taxon>Metazoa</taxon>
        <taxon>Chordata</taxon>
        <taxon>Craniata</taxon>
        <taxon>Vertebrata</taxon>
        <taxon>Euteleostomi</taxon>
        <taxon>Archelosauria</taxon>
        <taxon>Archosauria</taxon>
        <taxon>Dinosauria</taxon>
        <taxon>Saurischia</taxon>
        <taxon>Theropoda</taxon>
        <taxon>Coelurosauria</taxon>
        <taxon>Aves</taxon>
        <taxon>Neognathae</taxon>
        <taxon>Neoaves</taxon>
        <taxon>Charadriiformes</taxon>
        <taxon>Scolopacidae</taxon>
        <taxon>Limosa</taxon>
    </lineage>
</organism>
<gene>
    <name evidence="4" type="ORF">llap_300</name>
</gene>
<proteinExistence type="inferred from homology"/>
<protein>
    <submittedName>
        <fullName evidence="4">Dehydrogenase reductase sdr family member 9</fullName>
    </submittedName>
</protein>
<evidence type="ECO:0000313" key="5">
    <source>
        <dbReference type="Proteomes" id="UP000233556"/>
    </source>
</evidence>
<keyword evidence="2" id="KW-0560">Oxidoreductase</keyword>
<dbReference type="PANTHER" id="PTHR43313:SF15">
    <property type="entry name" value="DEHYDROGENASE_REDUCTASE SDR FAMILY MEMBER 9"/>
    <property type="match status" value="1"/>
</dbReference>
<dbReference type="Gene3D" id="3.40.50.720">
    <property type="entry name" value="NAD(P)-binding Rossmann-like Domain"/>
    <property type="match status" value="2"/>
</dbReference>
<accession>A0A2I0UTQ3</accession>